<dbReference type="SUPFAM" id="SSF55486">
    <property type="entry name" value="Metalloproteases ('zincins'), catalytic domain"/>
    <property type="match status" value="1"/>
</dbReference>
<organism evidence="2 3">
    <name type="scientific">Trichoderma parareesei</name>
    <name type="common">Filamentous fungus</name>
    <dbReference type="NCBI Taxonomy" id="858221"/>
    <lineage>
        <taxon>Eukaryota</taxon>
        <taxon>Fungi</taxon>
        <taxon>Dikarya</taxon>
        <taxon>Ascomycota</taxon>
        <taxon>Pezizomycotina</taxon>
        <taxon>Sordariomycetes</taxon>
        <taxon>Hypocreomycetidae</taxon>
        <taxon>Hypocreales</taxon>
        <taxon>Hypocreaceae</taxon>
        <taxon>Trichoderma</taxon>
    </lineage>
</organism>
<dbReference type="Proteomes" id="UP000219286">
    <property type="component" value="Unassembled WGS sequence"/>
</dbReference>
<proteinExistence type="predicted"/>
<evidence type="ECO:0000313" key="2">
    <source>
        <dbReference type="EMBL" id="OTA01502.1"/>
    </source>
</evidence>
<evidence type="ECO:0000313" key="3">
    <source>
        <dbReference type="Proteomes" id="UP000219286"/>
    </source>
</evidence>
<protein>
    <submittedName>
        <fullName evidence="2">Uncharacterized protein</fullName>
    </submittedName>
</protein>
<gene>
    <name evidence="2" type="ORF">A9Z42_0017620</name>
</gene>
<feature type="chain" id="PRO_5013870697" evidence="1">
    <location>
        <begin position="18"/>
        <end position="314"/>
    </location>
</feature>
<dbReference type="AlphaFoldDB" id="A0A2H2Z8E2"/>
<sequence>MASKAAAILSILPLALAILDKPVIQPNFPGNGLASLGQGLMDHLAPTHSTWDDWGAGWIPQDCKSLVEGAGLSASDVIPFNIHYDDCAQTWTFCRHKDSPLSEITILDIFGRLPVRMRSFVRHLVFIPGAKSAGSNGDNVLLRGDIDVTVFAHEIGHSLDSHAFDPSYGVPFSTGNVWISNYNLDSAVPDPYAQTSQQENFAQQTVISLYDKVVPGGIGTIQPNWQAIFHQYATLEGYIGDVIIPGGTCTHRLTDSPPVQMSSLAKGRRALGPKPNVALSPEVEEIEAIPMKSSITMTSFDEAGKPNGTYVINL</sequence>
<comment type="caution">
    <text evidence="2">The sequence shown here is derived from an EMBL/GenBank/DDBJ whole genome shotgun (WGS) entry which is preliminary data.</text>
</comment>
<dbReference type="EMBL" id="LFMI01000206">
    <property type="protein sequence ID" value="OTA01502.1"/>
    <property type="molecule type" value="Genomic_DNA"/>
</dbReference>
<accession>A0A2H2Z8E2</accession>
<keyword evidence="3" id="KW-1185">Reference proteome</keyword>
<feature type="signal peptide" evidence="1">
    <location>
        <begin position="1"/>
        <end position="17"/>
    </location>
</feature>
<reference evidence="2 3" key="1">
    <citation type="journal article" date="2015" name="Genome Announc.">
        <title>Genome sequence and annotation of Trichoderma parareesei, the ancestor of the cellulase producer Trichoderma reesei.</title>
        <authorList>
            <person name="Yang D."/>
            <person name="Pomraning K."/>
            <person name="Kopchinskiy A."/>
            <person name="Karimi Aghcheh R."/>
            <person name="Atanasova L."/>
            <person name="Chenthamara K."/>
            <person name="Baker S.E."/>
            <person name="Zhang R."/>
            <person name="Shen Q."/>
            <person name="Freitag M."/>
            <person name="Kubicek C.P."/>
            <person name="Druzhinina I.S."/>
        </authorList>
    </citation>
    <scope>NUCLEOTIDE SEQUENCE [LARGE SCALE GENOMIC DNA]</scope>
    <source>
        <strain evidence="2 3">CBS 125925</strain>
    </source>
</reference>
<keyword evidence="1" id="KW-0732">Signal</keyword>
<evidence type="ECO:0000256" key="1">
    <source>
        <dbReference type="SAM" id="SignalP"/>
    </source>
</evidence>
<dbReference type="OrthoDB" id="2142213at2759"/>
<name>A0A2H2Z8E2_TRIPA</name>